<name>A0A975ZML4_9RHOB</name>
<dbReference type="PROSITE" id="PS51462">
    <property type="entry name" value="NUDIX"/>
    <property type="match status" value="1"/>
</dbReference>
<dbReference type="InterPro" id="IPR036568">
    <property type="entry name" value="GGCT-like_sf"/>
</dbReference>
<dbReference type="InterPro" id="IPR004385">
    <property type="entry name" value="NDP_pyrophosphatase"/>
</dbReference>
<comment type="catalytic activity">
    <reaction evidence="12">
        <text>ADP-D-ribose + H2O = D-ribose 5-phosphate + AMP + 2 H(+)</text>
        <dbReference type="Rhea" id="RHEA:10412"/>
        <dbReference type="ChEBI" id="CHEBI:15377"/>
        <dbReference type="ChEBI" id="CHEBI:15378"/>
        <dbReference type="ChEBI" id="CHEBI:57967"/>
        <dbReference type="ChEBI" id="CHEBI:78346"/>
        <dbReference type="ChEBI" id="CHEBI:456215"/>
        <dbReference type="EC" id="3.6.1.13"/>
    </reaction>
</comment>
<evidence type="ECO:0000256" key="12">
    <source>
        <dbReference type="ARBA" id="ARBA00049546"/>
    </source>
</evidence>
<evidence type="ECO:0000256" key="11">
    <source>
        <dbReference type="ARBA" id="ARBA00033056"/>
    </source>
</evidence>
<evidence type="ECO:0000259" key="15">
    <source>
        <dbReference type="PROSITE" id="PS51462"/>
    </source>
</evidence>
<proteinExistence type="inferred from homology"/>
<feature type="short sequence motif" description="Nudix box" evidence="14">
    <location>
        <begin position="263"/>
        <end position="285"/>
    </location>
</feature>
<dbReference type="InterPro" id="IPR020084">
    <property type="entry name" value="NUDIX_hydrolase_CS"/>
</dbReference>
<dbReference type="InterPro" id="IPR000086">
    <property type="entry name" value="NUDIX_hydrolase_dom"/>
</dbReference>
<feature type="domain" description="Nudix hydrolase" evidence="15">
    <location>
        <begin position="220"/>
        <end position="360"/>
    </location>
</feature>
<evidence type="ECO:0000256" key="14">
    <source>
        <dbReference type="PIRSR" id="PIRSR604385-3"/>
    </source>
</evidence>
<dbReference type="Gene3D" id="3.90.79.10">
    <property type="entry name" value="Nucleoside Triphosphate Pyrophosphohydrolase"/>
    <property type="match status" value="1"/>
</dbReference>
<evidence type="ECO:0000256" key="9">
    <source>
        <dbReference type="ARBA" id="ARBA00030162"/>
    </source>
</evidence>
<dbReference type="Gene3D" id="3.10.490.10">
    <property type="entry name" value="Gamma-glutamyl cyclotransferase-like"/>
    <property type="match status" value="1"/>
</dbReference>
<dbReference type="AlphaFoldDB" id="A0A975ZML4"/>
<dbReference type="InterPro" id="IPR013024">
    <property type="entry name" value="GGCT-like"/>
</dbReference>
<dbReference type="EMBL" id="FNYY01000003">
    <property type="protein sequence ID" value="SEJ10327.1"/>
    <property type="molecule type" value="Genomic_DNA"/>
</dbReference>
<dbReference type="GO" id="GO:0006753">
    <property type="term" value="P:nucleoside phosphate metabolic process"/>
    <property type="evidence" value="ECO:0007669"/>
    <property type="project" value="TreeGrafter"/>
</dbReference>
<keyword evidence="7 13" id="KW-0460">Magnesium</keyword>
<evidence type="ECO:0000256" key="3">
    <source>
        <dbReference type="ARBA" id="ARBA00012453"/>
    </source>
</evidence>
<dbReference type="PANTHER" id="PTHR11839:SF5">
    <property type="entry name" value="ADP-RIBOSE PYROPHOSPHATASE"/>
    <property type="match status" value="1"/>
</dbReference>
<evidence type="ECO:0000256" key="1">
    <source>
        <dbReference type="ARBA" id="ARBA00001946"/>
    </source>
</evidence>
<feature type="binding site" evidence="13">
    <location>
        <position position="278"/>
    </location>
    <ligand>
        <name>Mg(2+)</name>
        <dbReference type="ChEBI" id="CHEBI:18420"/>
        <label>1</label>
    </ligand>
</feature>
<feature type="binding site" evidence="13">
    <location>
        <position position="331"/>
    </location>
    <ligand>
        <name>Mg(2+)</name>
        <dbReference type="ChEBI" id="CHEBI:18420"/>
        <label>1</label>
    </ligand>
</feature>
<keyword evidence="17" id="KW-1185">Reference proteome</keyword>
<dbReference type="GO" id="GO:0019144">
    <property type="term" value="F:ADP-sugar diphosphatase activity"/>
    <property type="evidence" value="ECO:0007669"/>
    <property type="project" value="TreeGrafter"/>
</dbReference>
<evidence type="ECO:0000256" key="7">
    <source>
        <dbReference type="ARBA" id="ARBA00022842"/>
    </source>
</evidence>
<dbReference type="EC" id="3.6.1.13" evidence="3"/>
<reference evidence="16 17" key="1">
    <citation type="submission" date="2016-10" db="EMBL/GenBank/DDBJ databases">
        <authorList>
            <person name="Varghese N."/>
            <person name="Submissions S."/>
        </authorList>
    </citation>
    <scope>NUCLEOTIDE SEQUENCE [LARGE SCALE GENOMIC DNA]</scope>
    <source>
        <strain evidence="16 17">FF3</strain>
    </source>
</reference>
<comment type="caution">
    <text evidence="16">The sequence shown here is derived from an EMBL/GenBank/DDBJ whole genome shotgun (WGS) entry which is preliminary data.</text>
</comment>
<evidence type="ECO:0000313" key="16">
    <source>
        <dbReference type="EMBL" id="SEJ10327.1"/>
    </source>
</evidence>
<evidence type="ECO:0000256" key="13">
    <source>
        <dbReference type="PIRSR" id="PIRSR604385-2"/>
    </source>
</evidence>
<keyword evidence="5 13" id="KW-0479">Metal-binding</keyword>
<dbReference type="SUPFAM" id="SSF110857">
    <property type="entry name" value="Gamma-glutamyl cyclotransferase-like"/>
    <property type="match status" value="1"/>
</dbReference>
<dbReference type="GO" id="GO:0047631">
    <property type="term" value="F:ADP-ribose diphosphatase activity"/>
    <property type="evidence" value="ECO:0007669"/>
    <property type="project" value="UniProtKB-EC"/>
</dbReference>
<dbReference type="GO" id="GO:0005829">
    <property type="term" value="C:cytosol"/>
    <property type="evidence" value="ECO:0007669"/>
    <property type="project" value="TreeGrafter"/>
</dbReference>
<evidence type="ECO:0000256" key="2">
    <source>
        <dbReference type="ARBA" id="ARBA00007482"/>
    </source>
</evidence>
<evidence type="ECO:0000313" key="17">
    <source>
        <dbReference type="Proteomes" id="UP000182932"/>
    </source>
</evidence>
<dbReference type="CDD" id="cd24155">
    <property type="entry name" value="NUDIX_ADPRase"/>
    <property type="match status" value="1"/>
</dbReference>
<evidence type="ECO:0000256" key="10">
    <source>
        <dbReference type="ARBA" id="ARBA00030308"/>
    </source>
</evidence>
<dbReference type="InterPro" id="IPR009288">
    <property type="entry name" value="AIG2-like_dom"/>
</dbReference>
<dbReference type="RefSeq" id="WP_074835681.1">
    <property type="nucleotide sequence ID" value="NZ_FNYY01000003.1"/>
</dbReference>
<feature type="binding site" evidence="13">
    <location>
        <position position="262"/>
    </location>
    <ligand>
        <name>Mg(2+)</name>
        <dbReference type="ChEBI" id="CHEBI:18420"/>
        <label>1</label>
    </ligand>
</feature>
<keyword evidence="6" id="KW-0378">Hydrolase</keyword>
<dbReference type="PROSITE" id="PS00893">
    <property type="entry name" value="NUDIX_BOX"/>
    <property type="match status" value="1"/>
</dbReference>
<comment type="similarity">
    <text evidence="2">Belongs to the Nudix hydrolase family. NudF subfamily.</text>
</comment>
<evidence type="ECO:0000256" key="5">
    <source>
        <dbReference type="ARBA" id="ARBA00022723"/>
    </source>
</evidence>
<comment type="function">
    <text evidence="8">Acts on ADP-mannose and ADP-glucose as well as ADP-ribose. Prevents glycogen biosynthesis. The reaction catalyzed by this enzyme is a limiting step of the gluconeogenic process.</text>
</comment>
<dbReference type="GO" id="GO:0046872">
    <property type="term" value="F:metal ion binding"/>
    <property type="evidence" value="ECO:0007669"/>
    <property type="project" value="UniProtKB-KW"/>
</dbReference>
<dbReference type="GeneID" id="80817581"/>
<organism evidence="16 17">
    <name type="scientific">Marinovum algicola</name>
    <dbReference type="NCBI Taxonomy" id="42444"/>
    <lineage>
        <taxon>Bacteria</taxon>
        <taxon>Pseudomonadati</taxon>
        <taxon>Pseudomonadota</taxon>
        <taxon>Alphaproteobacteria</taxon>
        <taxon>Rhodobacterales</taxon>
        <taxon>Roseobacteraceae</taxon>
        <taxon>Marinovum</taxon>
    </lineage>
</organism>
<comment type="cofactor">
    <cofactor evidence="1 13">
        <name>Mg(2+)</name>
        <dbReference type="ChEBI" id="CHEBI:18420"/>
    </cofactor>
</comment>
<dbReference type="NCBIfam" id="TIGR00052">
    <property type="entry name" value="nudix-type nucleoside diphosphatase, YffH/AdpP family"/>
    <property type="match status" value="1"/>
</dbReference>
<gene>
    <name evidence="16" type="ORF">SAMN04487940_103223</name>
</gene>
<protein>
    <recommendedName>
        <fullName evidence="4">ADP-ribose pyrophosphatase</fullName>
        <ecNumber evidence="3">3.6.1.13</ecNumber>
    </recommendedName>
    <alternativeName>
        <fullName evidence="9">ADP-ribose diphosphatase</fullName>
    </alternativeName>
    <alternativeName>
        <fullName evidence="11">ADP-ribose phosphohydrolase</fullName>
    </alternativeName>
    <alternativeName>
        <fullName evidence="10">Adenosine diphosphoribose pyrophosphatase</fullName>
    </alternativeName>
</protein>
<evidence type="ECO:0000256" key="6">
    <source>
        <dbReference type="ARBA" id="ARBA00022801"/>
    </source>
</evidence>
<dbReference type="SUPFAM" id="SSF55811">
    <property type="entry name" value="Nudix"/>
    <property type="match status" value="1"/>
</dbReference>
<dbReference type="CDD" id="cd06661">
    <property type="entry name" value="GGCT_like"/>
    <property type="match status" value="1"/>
</dbReference>
<feature type="binding site" evidence="13">
    <location>
        <position position="282"/>
    </location>
    <ligand>
        <name>Mg(2+)</name>
        <dbReference type="ChEBI" id="CHEBI:18420"/>
        <label>1</label>
    </ligand>
</feature>
<dbReference type="PANTHER" id="PTHR11839">
    <property type="entry name" value="UDP/ADP-SUGAR PYROPHOSPHATASE"/>
    <property type="match status" value="1"/>
</dbReference>
<dbReference type="Proteomes" id="UP000182932">
    <property type="component" value="Unassembled WGS sequence"/>
</dbReference>
<dbReference type="Pfam" id="PF06094">
    <property type="entry name" value="GGACT"/>
    <property type="match status" value="1"/>
</dbReference>
<evidence type="ECO:0000256" key="4">
    <source>
        <dbReference type="ARBA" id="ARBA00013297"/>
    </source>
</evidence>
<dbReference type="GO" id="GO:0019693">
    <property type="term" value="P:ribose phosphate metabolic process"/>
    <property type="evidence" value="ECO:0007669"/>
    <property type="project" value="TreeGrafter"/>
</dbReference>
<sequence length="380" mass="42352">MADLFFYGTLCHVPLLERVLGRPAAEIALSPAVLPGWAVYWAAGECFPTIRAEARGRAEGLLLLDLDEEALARLDHYEGGFGYALEPLEVTTPEGACQALVYLPEGARWPAGAPWRLADWVARFGPLTLAAADEVMERFGVTTPQDIDRLFPWIRARGWAQCLAQEAAPTTVRRAPAPDDYRIEATRPGYDGFFRLRAFDISFRRFDGARSATIGREAFQAYDAALVLPYDPVQDQVMLVEQFRFGPVWRRDPVPWMLEPIAGLVDAGERPADCARREAMEEAGLELGDLRLMTRVYPSPGYSTEFFHCYLGLCDLSAEEGRLAGLAHENEDIRSHVISFDRAMTLVESGEANAGPLAMMLLWLARHREKLRRGGLVARP</sequence>
<dbReference type="Pfam" id="PF00293">
    <property type="entry name" value="NUDIX"/>
    <property type="match status" value="1"/>
</dbReference>
<evidence type="ECO:0000256" key="8">
    <source>
        <dbReference type="ARBA" id="ARBA00025164"/>
    </source>
</evidence>
<dbReference type="InterPro" id="IPR015797">
    <property type="entry name" value="NUDIX_hydrolase-like_dom_sf"/>
</dbReference>
<accession>A0A975ZML4</accession>